<sequence>MGYRENPRPGGRSARVQAAVHQSVRDMLSTMDRADVTIPLIAQRANVTPSTIYRRWGDLQELLADVAASRLQPDGAPPKIGSARDDLEAWVEQYADEMASGVGREMIRDVLSAADATNAERCSGYTQHQLCVLIARAKEYGEAFPTLVELMDHVISPIMYRVLFDQAPGTDYVRELIARAMPRDTSRT</sequence>
<dbReference type="PROSITE" id="PS50977">
    <property type="entry name" value="HTH_TETR_2"/>
    <property type="match status" value="1"/>
</dbReference>
<dbReference type="OrthoDB" id="9796019at2"/>
<evidence type="ECO:0000256" key="1">
    <source>
        <dbReference type="ARBA" id="ARBA00023015"/>
    </source>
</evidence>
<keyword evidence="1" id="KW-0805">Transcription regulation</keyword>
<protein>
    <submittedName>
        <fullName evidence="6">Transcriptional regulator, TetR family</fullName>
    </submittedName>
</protein>
<organism evidence="6 7">
    <name type="scientific">Rhizobium lusitanum</name>
    <dbReference type="NCBI Taxonomy" id="293958"/>
    <lineage>
        <taxon>Bacteria</taxon>
        <taxon>Pseudomonadati</taxon>
        <taxon>Pseudomonadota</taxon>
        <taxon>Alphaproteobacteria</taxon>
        <taxon>Hyphomicrobiales</taxon>
        <taxon>Rhizobiaceae</taxon>
        <taxon>Rhizobium/Agrobacterium group</taxon>
        <taxon>Rhizobium</taxon>
    </lineage>
</organism>
<evidence type="ECO:0000256" key="3">
    <source>
        <dbReference type="ARBA" id="ARBA00023163"/>
    </source>
</evidence>
<dbReference type="Gene3D" id="1.10.10.60">
    <property type="entry name" value="Homeodomain-like"/>
    <property type="match status" value="1"/>
</dbReference>
<evidence type="ECO:0000313" key="7">
    <source>
        <dbReference type="Proteomes" id="UP000199205"/>
    </source>
</evidence>
<accession>A0A1C3WM46</accession>
<evidence type="ECO:0000259" key="5">
    <source>
        <dbReference type="PROSITE" id="PS50977"/>
    </source>
</evidence>
<dbReference type="GO" id="GO:0003677">
    <property type="term" value="F:DNA binding"/>
    <property type="evidence" value="ECO:0007669"/>
    <property type="project" value="UniProtKB-UniRule"/>
</dbReference>
<name>A0A1C3WM46_9HYPH</name>
<reference evidence="6 7" key="1">
    <citation type="submission" date="2016-08" db="EMBL/GenBank/DDBJ databases">
        <authorList>
            <person name="Seilhamer J.J."/>
        </authorList>
    </citation>
    <scope>NUCLEOTIDE SEQUENCE [LARGE SCALE GENOMIC DNA]</scope>
    <source>
        <strain evidence="6 7">P1-7</strain>
    </source>
</reference>
<evidence type="ECO:0000313" key="6">
    <source>
        <dbReference type="EMBL" id="SCB40946.1"/>
    </source>
</evidence>
<dbReference type="Pfam" id="PF16859">
    <property type="entry name" value="TetR_C_11"/>
    <property type="match status" value="1"/>
</dbReference>
<dbReference type="InterPro" id="IPR036271">
    <property type="entry name" value="Tet_transcr_reg_TetR-rel_C_sf"/>
</dbReference>
<feature type="domain" description="HTH tetR-type" evidence="5">
    <location>
        <begin position="14"/>
        <end position="74"/>
    </location>
</feature>
<keyword evidence="3" id="KW-0804">Transcription</keyword>
<dbReference type="InterPro" id="IPR009057">
    <property type="entry name" value="Homeodomain-like_sf"/>
</dbReference>
<proteinExistence type="predicted"/>
<dbReference type="Pfam" id="PF00440">
    <property type="entry name" value="TetR_N"/>
    <property type="match status" value="1"/>
</dbReference>
<dbReference type="SUPFAM" id="SSF48498">
    <property type="entry name" value="Tetracyclin repressor-like, C-terminal domain"/>
    <property type="match status" value="1"/>
</dbReference>
<dbReference type="SUPFAM" id="SSF46689">
    <property type="entry name" value="Homeodomain-like"/>
    <property type="match status" value="1"/>
</dbReference>
<dbReference type="Proteomes" id="UP000199205">
    <property type="component" value="Unassembled WGS sequence"/>
</dbReference>
<dbReference type="Gene3D" id="1.10.357.10">
    <property type="entry name" value="Tetracycline Repressor, domain 2"/>
    <property type="match status" value="1"/>
</dbReference>
<dbReference type="InterPro" id="IPR011075">
    <property type="entry name" value="TetR_C"/>
</dbReference>
<evidence type="ECO:0000256" key="4">
    <source>
        <dbReference type="PROSITE-ProRule" id="PRU00335"/>
    </source>
</evidence>
<dbReference type="AlphaFoldDB" id="A0A1C3WM46"/>
<gene>
    <name evidence="6" type="ORF">GA0061101_11379</name>
</gene>
<dbReference type="InterPro" id="IPR001647">
    <property type="entry name" value="HTH_TetR"/>
</dbReference>
<dbReference type="RefSeq" id="WP_037203186.1">
    <property type="nucleotide sequence ID" value="NZ_FMAF01000013.1"/>
</dbReference>
<evidence type="ECO:0000256" key="2">
    <source>
        <dbReference type="ARBA" id="ARBA00023125"/>
    </source>
</evidence>
<dbReference type="EMBL" id="FMAF01000013">
    <property type="protein sequence ID" value="SCB40946.1"/>
    <property type="molecule type" value="Genomic_DNA"/>
</dbReference>
<feature type="DNA-binding region" description="H-T-H motif" evidence="4">
    <location>
        <begin position="37"/>
        <end position="56"/>
    </location>
</feature>
<keyword evidence="2 4" id="KW-0238">DNA-binding</keyword>